<reference evidence="1" key="1">
    <citation type="journal article" date="2014" name="Front. Microbiol.">
        <title>High frequency of phylogenetically diverse reductive dehalogenase-homologous genes in deep subseafloor sedimentary metagenomes.</title>
        <authorList>
            <person name="Kawai M."/>
            <person name="Futagami T."/>
            <person name="Toyoda A."/>
            <person name="Takaki Y."/>
            <person name="Nishi S."/>
            <person name="Hori S."/>
            <person name="Arai W."/>
            <person name="Tsubouchi T."/>
            <person name="Morono Y."/>
            <person name="Uchiyama I."/>
            <person name="Ito T."/>
            <person name="Fujiyama A."/>
            <person name="Inagaki F."/>
            <person name="Takami H."/>
        </authorList>
    </citation>
    <scope>NUCLEOTIDE SEQUENCE</scope>
    <source>
        <strain evidence="1">Expedition CK06-06</strain>
    </source>
</reference>
<dbReference type="EMBL" id="BARS01005082">
    <property type="protein sequence ID" value="GAF68349.1"/>
    <property type="molecule type" value="Genomic_DNA"/>
</dbReference>
<sequence>DNLIDLCADYICRQKNEEYIGDGKLGYGKGIDILALKVRSILTAFAQLPYGLILISHSDRKEIETRTGKITKSMPVLPKKSRDAVLGFVDIVLFATVSNAKDDEGSSTIIHTKPNRYFDAGDRTGRLPRVLPLNYKAFKEAYEKGAKNDTGK</sequence>
<evidence type="ECO:0000313" key="1">
    <source>
        <dbReference type="EMBL" id="GAF68349.1"/>
    </source>
</evidence>
<dbReference type="Pfam" id="PF13479">
    <property type="entry name" value="AAA_24"/>
    <property type="match status" value="1"/>
</dbReference>
<comment type="caution">
    <text evidence="1">The sequence shown here is derived from an EMBL/GenBank/DDBJ whole genome shotgun (WGS) entry which is preliminary data.</text>
</comment>
<protein>
    <submittedName>
        <fullName evidence="1">Uncharacterized protein</fullName>
    </submittedName>
</protein>
<dbReference type="AlphaFoldDB" id="X0RHK8"/>
<name>X0RHK8_9ZZZZ</name>
<feature type="non-terminal residue" evidence="1">
    <location>
        <position position="1"/>
    </location>
</feature>
<proteinExistence type="predicted"/>
<organism evidence="1">
    <name type="scientific">marine sediment metagenome</name>
    <dbReference type="NCBI Taxonomy" id="412755"/>
    <lineage>
        <taxon>unclassified sequences</taxon>
        <taxon>metagenomes</taxon>
        <taxon>ecological metagenomes</taxon>
    </lineage>
</organism>
<accession>X0RHK8</accession>
<gene>
    <name evidence="1" type="ORF">S01H1_09949</name>
</gene>